<dbReference type="RefSeq" id="WP_284383133.1">
    <property type="nucleotide sequence ID" value="NZ_BSNM01000016.1"/>
</dbReference>
<organism evidence="2 3">
    <name type="scientific">Litoribrevibacter albus</name>
    <dbReference type="NCBI Taxonomy" id="1473156"/>
    <lineage>
        <taxon>Bacteria</taxon>
        <taxon>Pseudomonadati</taxon>
        <taxon>Pseudomonadota</taxon>
        <taxon>Gammaproteobacteria</taxon>
        <taxon>Oceanospirillales</taxon>
        <taxon>Oceanospirillaceae</taxon>
        <taxon>Litoribrevibacter</taxon>
    </lineage>
</organism>
<reference evidence="2" key="2">
    <citation type="submission" date="2023-01" db="EMBL/GenBank/DDBJ databases">
        <title>Draft genome sequence of Litoribrevibacter albus strain NBRC 110071.</title>
        <authorList>
            <person name="Sun Q."/>
            <person name="Mori K."/>
        </authorList>
    </citation>
    <scope>NUCLEOTIDE SEQUENCE</scope>
    <source>
        <strain evidence="2">NBRC 110071</strain>
    </source>
</reference>
<dbReference type="AlphaFoldDB" id="A0AA37SBH9"/>
<accession>A0AA37SBH9</accession>
<comment type="caution">
    <text evidence="2">The sequence shown here is derived from an EMBL/GenBank/DDBJ whole genome shotgun (WGS) entry which is preliminary data.</text>
</comment>
<proteinExistence type="predicted"/>
<keyword evidence="1" id="KW-0812">Transmembrane</keyword>
<evidence type="ECO:0000313" key="3">
    <source>
        <dbReference type="Proteomes" id="UP001161389"/>
    </source>
</evidence>
<keyword evidence="1" id="KW-1133">Transmembrane helix</keyword>
<protein>
    <submittedName>
        <fullName evidence="2">Uncharacterized protein</fullName>
    </submittedName>
</protein>
<feature type="transmembrane region" description="Helical" evidence="1">
    <location>
        <begin position="37"/>
        <end position="65"/>
    </location>
</feature>
<evidence type="ECO:0000313" key="2">
    <source>
        <dbReference type="EMBL" id="GLQ32955.1"/>
    </source>
</evidence>
<keyword evidence="1" id="KW-0472">Membrane</keyword>
<sequence length="125" mass="12980">MNKTTLLSLVILYGAATVGYADEVVGRAPDNLVGQTLGGWSGFLVGGAMAGPIGALAGGLSFAWIGGEVQAETGLSAQAYQVKDTQGEVSVVRSPNRQWQTGDHVLVKGRRLYPVSDSSLTSRSL</sequence>
<keyword evidence="3" id="KW-1185">Reference proteome</keyword>
<evidence type="ECO:0000256" key="1">
    <source>
        <dbReference type="SAM" id="Phobius"/>
    </source>
</evidence>
<dbReference type="Proteomes" id="UP001161389">
    <property type="component" value="Unassembled WGS sequence"/>
</dbReference>
<name>A0AA37SBH9_9GAMM</name>
<gene>
    <name evidence="2" type="ORF">GCM10007876_34340</name>
</gene>
<dbReference type="EMBL" id="BSNM01000016">
    <property type="protein sequence ID" value="GLQ32955.1"/>
    <property type="molecule type" value="Genomic_DNA"/>
</dbReference>
<reference evidence="2" key="1">
    <citation type="journal article" date="2014" name="Int. J. Syst. Evol. Microbiol.">
        <title>Complete genome sequence of Corynebacterium casei LMG S-19264T (=DSM 44701T), isolated from a smear-ripened cheese.</title>
        <authorList>
            <consortium name="US DOE Joint Genome Institute (JGI-PGF)"/>
            <person name="Walter F."/>
            <person name="Albersmeier A."/>
            <person name="Kalinowski J."/>
            <person name="Ruckert C."/>
        </authorList>
    </citation>
    <scope>NUCLEOTIDE SEQUENCE</scope>
    <source>
        <strain evidence="2">NBRC 110071</strain>
    </source>
</reference>